<protein>
    <recommendedName>
        <fullName evidence="9">Flagellar M-ring protein</fullName>
    </recommendedName>
</protein>
<dbReference type="InterPro" id="IPR006182">
    <property type="entry name" value="FliF_N_dom"/>
</dbReference>
<feature type="domain" description="Flagellar M-ring C-terminal" evidence="13">
    <location>
        <begin position="272"/>
        <end position="438"/>
    </location>
</feature>
<dbReference type="InterPro" id="IPR043427">
    <property type="entry name" value="YscJ/FliF"/>
</dbReference>
<keyword evidence="6 11" id="KW-1133">Transmembrane helix</keyword>
<dbReference type="InterPro" id="IPR045851">
    <property type="entry name" value="AMP-bd_C_sf"/>
</dbReference>
<evidence type="ECO:0000256" key="7">
    <source>
        <dbReference type="ARBA" id="ARBA00023136"/>
    </source>
</evidence>
<evidence type="ECO:0000256" key="5">
    <source>
        <dbReference type="ARBA" id="ARBA00022692"/>
    </source>
</evidence>
<organism evidence="14 15">
    <name type="scientific">Parasphingorhabdus halotolerans</name>
    <dbReference type="NCBI Taxonomy" id="2725558"/>
    <lineage>
        <taxon>Bacteria</taxon>
        <taxon>Pseudomonadati</taxon>
        <taxon>Pseudomonadota</taxon>
        <taxon>Alphaproteobacteria</taxon>
        <taxon>Sphingomonadales</taxon>
        <taxon>Sphingomonadaceae</taxon>
        <taxon>Parasphingorhabdus</taxon>
    </lineage>
</organism>
<dbReference type="GO" id="GO:0003774">
    <property type="term" value="F:cytoskeletal motor activity"/>
    <property type="evidence" value="ECO:0007669"/>
    <property type="project" value="InterPro"/>
</dbReference>
<comment type="similarity">
    <text evidence="3 9">Belongs to the FliF family.</text>
</comment>
<comment type="subcellular location">
    <subcellularLocation>
        <location evidence="1 9">Bacterial flagellum basal body</location>
    </subcellularLocation>
    <subcellularLocation>
        <location evidence="2">Cell membrane</location>
        <topology evidence="2">Multi-pass membrane protein</topology>
    </subcellularLocation>
</comment>
<evidence type="ECO:0000256" key="3">
    <source>
        <dbReference type="ARBA" id="ARBA00007971"/>
    </source>
</evidence>
<feature type="compositionally biased region" description="Polar residues" evidence="10">
    <location>
        <begin position="1"/>
        <end position="18"/>
    </location>
</feature>
<proteinExistence type="inferred from homology"/>
<gene>
    <name evidence="14" type="primary">fliF</name>
    <name evidence="14" type="ORF">HF685_00765</name>
</gene>
<feature type="region of interest" description="Disordered" evidence="10">
    <location>
        <begin position="1"/>
        <end position="23"/>
    </location>
</feature>
<feature type="region of interest" description="Disordered" evidence="10">
    <location>
        <begin position="339"/>
        <end position="365"/>
    </location>
</feature>
<keyword evidence="8 9" id="KW-0975">Bacterial flagellum</keyword>
<dbReference type="InterPro" id="IPR000067">
    <property type="entry name" value="FlgMring_FliF"/>
</dbReference>
<evidence type="ECO:0000256" key="2">
    <source>
        <dbReference type="ARBA" id="ARBA00004651"/>
    </source>
</evidence>
<evidence type="ECO:0000256" key="9">
    <source>
        <dbReference type="PIRNR" id="PIRNR004862"/>
    </source>
</evidence>
<reference evidence="14 15" key="1">
    <citation type="submission" date="2020-04" db="EMBL/GenBank/DDBJ databases">
        <title>Genome sequence for Sphingorhabdus sp. strain M1.</title>
        <authorList>
            <person name="Park S.-J."/>
        </authorList>
    </citation>
    <scope>NUCLEOTIDE SEQUENCE [LARGE SCALE GENOMIC DNA]</scope>
    <source>
        <strain evidence="14 15">JK6</strain>
    </source>
</reference>
<evidence type="ECO:0000256" key="6">
    <source>
        <dbReference type="ARBA" id="ARBA00022989"/>
    </source>
</evidence>
<evidence type="ECO:0000256" key="8">
    <source>
        <dbReference type="ARBA" id="ARBA00023143"/>
    </source>
</evidence>
<evidence type="ECO:0000256" key="10">
    <source>
        <dbReference type="SAM" id="MobiDB-lite"/>
    </source>
</evidence>
<evidence type="ECO:0000256" key="1">
    <source>
        <dbReference type="ARBA" id="ARBA00004117"/>
    </source>
</evidence>
<evidence type="ECO:0000259" key="13">
    <source>
        <dbReference type="Pfam" id="PF08345"/>
    </source>
</evidence>
<dbReference type="RefSeq" id="WP_168817734.1">
    <property type="nucleotide sequence ID" value="NZ_CP051217.1"/>
</dbReference>
<evidence type="ECO:0000256" key="11">
    <source>
        <dbReference type="SAM" id="Phobius"/>
    </source>
</evidence>
<sequence>MAEQPSSGQALTPASPNGLTGGYDSSGGPLGALRAFLKQPAIARAMPLIILSAVILAAITVWLVLREPPQRDLFRGLPDNDKSAVMQALQAANIVYEVDDDTGTLTVSNEDYHSAKIELAGQGLPRSAPSGDSIMSSIPMGASRAVESEKLRNAREMDLARSIEAIDSVLSARVHLAVEQPSIFLRDRNEPSASVVLHLASSARLDEKETQAILNLVASSVPGLSASNVSVIDQNGRLLSSNGDEASPGSDAQLKVKAAIEDRYRLSLVSLLTPLVGPGNFVAEVTADVNFDERQATSETYPVDGSVLRSEQGQKSNEIGGVGSGVGGIPGALSNRPAEAAEFGDQPDGAADQAAGATEPSKTSEEYRRNFELAREVAVINQAPGQVSRLSVAVAIDERALKNKKSPKEILEIEKLIKGTVGYRLDRGDQIAVTARRFKALADDPASETWYESSWFSMLIRNLSALLVALLLIFGIGRPVLKRWKTAEKATPANLAQQAKLENANATTSLNQRGTEDGGPLANQTAGALDAPVTIDMITSAKSYQERAILTQNFVKQNPDHAALVVKELLKESDALEEADG</sequence>
<keyword evidence="14" id="KW-0282">Flagellum</keyword>
<feature type="transmembrane region" description="Helical" evidence="11">
    <location>
        <begin position="455"/>
        <end position="476"/>
    </location>
</feature>
<feature type="transmembrane region" description="Helical" evidence="11">
    <location>
        <begin position="45"/>
        <end position="65"/>
    </location>
</feature>
<feature type="compositionally biased region" description="Low complexity" evidence="10">
    <location>
        <begin position="344"/>
        <end position="357"/>
    </location>
</feature>
<dbReference type="PIRSF" id="PIRSF004862">
    <property type="entry name" value="FliF"/>
    <property type="match status" value="1"/>
</dbReference>
<feature type="domain" description="Flagellar M-ring N-terminal" evidence="12">
    <location>
        <begin position="67"/>
        <end position="240"/>
    </location>
</feature>
<keyword evidence="4" id="KW-1003">Cell membrane</keyword>
<dbReference type="GO" id="GO:0071973">
    <property type="term" value="P:bacterial-type flagellum-dependent cell motility"/>
    <property type="evidence" value="ECO:0007669"/>
    <property type="project" value="InterPro"/>
</dbReference>
<keyword evidence="15" id="KW-1185">Reference proteome</keyword>
<dbReference type="PANTHER" id="PTHR30046:SF0">
    <property type="entry name" value="FLAGELLAR M-RING PROTEIN"/>
    <property type="match status" value="1"/>
</dbReference>
<keyword evidence="14" id="KW-0966">Cell projection</keyword>
<dbReference type="Proteomes" id="UP000501600">
    <property type="component" value="Chromosome"/>
</dbReference>
<name>A0A6H2DIK1_9SPHN</name>
<dbReference type="EMBL" id="CP051217">
    <property type="protein sequence ID" value="QJB68018.1"/>
    <property type="molecule type" value="Genomic_DNA"/>
</dbReference>
<keyword evidence="14" id="KW-0969">Cilium</keyword>
<keyword evidence="7 11" id="KW-0472">Membrane</keyword>
<dbReference type="Pfam" id="PF01514">
    <property type="entry name" value="YscJ_FliF"/>
    <property type="match status" value="1"/>
</dbReference>
<dbReference type="InterPro" id="IPR013556">
    <property type="entry name" value="Flag_M-ring_C"/>
</dbReference>
<evidence type="ECO:0000256" key="4">
    <source>
        <dbReference type="ARBA" id="ARBA00022475"/>
    </source>
</evidence>
<evidence type="ECO:0000259" key="12">
    <source>
        <dbReference type="Pfam" id="PF01514"/>
    </source>
</evidence>
<dbReference type="AlphaFoldDB" id="A0A6H2DIK1"/>
<dbReference type="KEGG" id="phao:HF685_00765"/>
<dbReference type="Gene3D" id="3.30.300.30">
    <property type="match status" value="1"/>
</dbReference>
<dbReference type="Pfam" id="PF08345">
    <property type="entry name" value="YscJ_FliF_C"/>
    <property type="match status" value="1"/>
</dbReference>
<accession>A0A6H2DIK1</accession>
<dbReference type="PRINTS" id="PR01009">
    <property type="entry name" value="FLGMRINGFLIF"/>
</dbReference>
<keyword evidence="5 11" id="KW-0812">Transmembrane</keyword>
<evidence type="ECO:0000313" key="15">
    <source>
        <dbReference type="Proteomes" id="UP000501600"/>
    </source>
</evidence>
<dbReference type="GO" id="GO:0005886">
    <property type="term" value="C:plasma membrane"/>
    <property type="evidence" value="ECO:0007669"/>
    <property type="project" value="UniProtKB-SubCell"/>
</dbReference>
<comment type="function">
    <text evidence="9">The M ring may be actively involved in energy transduction.</text>
</comment>
<dbReference type="NCBIfam" id="TIGR00206">
    <property type="entry name" value="fliF"/>
    <property type="match status" value="1"/>
</dbReference>
<evidence type="ECO:0000313" key="14">
    <source>
        <dbReference type="EMBL" id="QJB68018.1"/>
    </source>
</evidence>
<dbReference type="GO" id="GO:0009431">
    <property type="term" value="C:bacterial-type flagellum basal body, MS ring"/>
    <property type="evidence" value="ECO:0007669"/>
    <property type="project" value="InterPro"/>
</dbReference>
<dbReference type="PANTHER" id="PTHR30046">
    <property type="entry name" value="FLAGELLAR M-RING PROTEIN"/>
    <property type="match status" value="1"/>
</dbReference>